<dbReference type="Pfam" id="PF14377">
    <property type="entry name" value="UBM"/>
    <property type="match status" value="2"/>
</dbReference>
<dbReference type="STRING" id="307972.A0A2G8JXA8"/>
<feature type="compositionally biased region" description="Polar residues" evidence="2">
    <location>
        <begin position="167"/>
        <end position="176"/>
    </location>
</feature>
<dbReference type="Proteomes" id="UP000230750">
    <property type="component" value="Unassembled WGS sequence"/>
</dbReference>
<dbReference type="GO" id="GO:0016740">
    <property type="term" value="F:transferase activity"/>
    <property type="evidence" value="ECO:0007669"/>
    <property type="project" value="UniProtKB-KW"/>
</dbReference>
<reference evidence="3 4" key="1">
    <citation type="journal article" date="2017" name="PLoS Biol.">
        <title>The sea cucumber genome provides insights into morphological evolution and visceral regeneration.</title>
        <authorList>
            <person name="Zhang X."/>
            <person name="Sun L."/>
            <person name="Yuan J."/>
            <person name="Sun Y."/>
            <person name="Gao Y."/>
            <person name="Zhang L."/>
            <person name="Li S."/>
            <person name="Dai H."/>
            <person name="Hamel J.F."/>
            <person name="Liu C."/>
            <person name="Yu Y."/>
            <person name="Liu S."/>
            <person name="Lin W."/>
            <person name="Guo K."/>
            <person name="Jin S."/>
            <person name="Xu P."/>
            <person name="Storey K.B."/>
            <person name="Huan P."/>
            <person name="Zhang T."/>
            <person name="Zhou Y."/>
            <person name="Zhang J."/>
            <person name="Lin C."/>
            <person name="Li X."/>
            <person name="Xing L."/>
            <person name="Huo D."/>
            <person name="Sun M."/>
            <person name="Wang L."/>
            <person name="Mercier A."/>
            <person name="Li F."/>
            <person name="Yang H."/>
            <person name="Xiang J."/>
        </authorList>
    </citation>
    <scope>NUCLEOTIDE SEQUENCE [LARGE SCALE GENOMIC DNA]</scope>
    <source>
        <strain evidence="3">Shaxun</strain>
        <tissue evidence="3">Muscle</tissue>
    </source>
</reference>
<evidence type="ECO:0000313" key="4">
    <source>
        <dbReference type="Proteomes" id="UP000230750"/>
    </source>
</evidence>
<proteinExistence type="predicted"/>
<evidence type="ECO:0000256" key="1">
    <source>
        <dbReference type="ARBA" id="ARBA00022679"/>
    </source>
</evidence>
<accession>A0A2G8JXA8</accession>
<feature type="region of interest" description="Disordered" evidence="2">
    <location>
        <begin position="167"/>
        <end position="187"/>
    </location>
</feature>
<dbReference type="EMBL" id="MRZV01001131">
    <property type="protein sequence ID" value="PIK40372.1"/>
    <property type="molecule type" value="Genomic_DNA"/>
</dbReference>
<feature type="region of interest" description="Disordered" evidence="2">
    <location>
        <begin position="61"/>
        <end position="86"/>
    </location>
</feature>
<keyword evidence="1" id="KW-0808">Transferase</keyword>
<dbReference type="InterPro" id="IPR025527">
    <property type="entry name" value="HUWE1/Rev1_UBM"/>
</dbReference>
<dbReference type="AlphaFoldDB" id="A0A2G8JXA8"/>
<keyword evidence="4" id="KW-1185">Reference proteome</keyword>
<organism evidence="3 4">
    <name type="scientific">Stichopus japonicus</name>
    <name type="common">Sea cucumber</name>
    <dbReference type="NCBI Taxonomy" id="307972"/>
    <lineage>
        <taxon>Eukaryota</taxon>
        <taxon>Metazoa</taxon>
        <taxon>Echinodermata</taxon>
        <taxon>Eleutherozoa</taxon>
        <taxon>Echinozoa</taxon>
        <taxon>Holothuroidea</taxon>
        <taxon>Aspidochirotacea</taxon>
        <taxon>Aspidochirotida</taxon>
        <taxon>Stichopodidae</taxon>
        <taxon>Apostichopus</taxon>
    </lineage>
</organism>
<gene>
    <name evidence="3" type="ORF">BSL78_22799</name>
</gene>
<comment type="caution">
    <text evidence="3">The sequence shown here is derived from an EMBL/GenBank/DDBJ whole genome shotgun (WGS) entry which is preliminary data.</text>
</comment>
<name>A0A2G8JXA8_STIJA</name>
<feature type="compositionally biased region" description="Polar residues" evidence="2">
    <location>
        <begin position="77"/>
        <end position="86"/>
    </location>
</feature>
<feature type="compositionally biased region" description="Basic and acidic residues" evidence="2">
    <location>
        <begin position="177"/>
        <end position="186"/>
    </location>
</feature>
<evidence type="ECO:0000256" key="2">
    <source>
        <dbReference type="SAM" id="MobiDB-lite"/>
    </source>
</evidence>
<protein>
    <submittedName>
        <fullName evidence="3">Uncharacterized protein</fullName>
    </submittedName>
</protein>
<evidence type="ECO:0000313" key="3">
    <source>
        <dbReference type="EMBL" id="PIK40372.1"/>
    </source>
</evidence>
<sequence>MALFCTRSPPALVPMGLPAHQLGLECLWVTYTKIDPSVLDSLPTAIQSEVLRESKLGLKNSSEISDDDRKTKHFDPNQASTSTGITSKLDQEVLQNLPADILQEVVESERCRLKLAQSTPIGGTNQTLGARTAGKRNIPEAFNMREFAFKKKKCDRKLKIGVKIATDPSTDSLSNTNDRKSRHELSTNDDMNIHNFIKEDQIVMNMQSLS</sequence>